<keyword evidence="1" id="KW-1185">Reference proteome</keyword>
<dbReference type="AlphaFoldDB" id="A0A9Y4JNS3"/>
<organism evidence="1 2">
    <name type="scientific">Stegastes partitus</name>
    <name type="common">bicolor damselfish</name>
    <dbReference type="NCBI Taxonomy" id="144197"/>
    <lineage>
        <taxon>Eukaryota</taxon>
        <taxon>Metazoa</taxon>
        <taxon>Chordata</taxon>
        <taxon>Craniata</taxon>
        <taxon>Vertebrata</taxon>
        <taxon>Euteleostomi</taxon>
        <taxon>Actinopterygii</taxon>
        <taxon>Neopterygii</taxon>
        <taxon>Teleostei</taxon>
        <taxon>Neoteleostei</taxon>
        <taxon>Acanthomorphata</taxon>
        <taxon>Ovalentaria</taxon>
        <taxon>Pomacentridae</taxon>
        <taxon>Stegastes</taxon>
    </lineage>
</organism>
<dbReference type="Proteomes" id="UP000694891">
    <property type="component" value="Unplaced"/>
</dbReference>
<dbReference type="InterPro" id="IPR011989">
    <property type="entry name" value="ARM-like"/>
</dbReference>
<evidence type="ECO:0000313" key="1">
    <source>
        <dbReference type="Proteomes" id="UP000694891"/>
    </source>
</evidence>
<dbReference type="InterPro" id="IPR016024">
    <property type="entry name" value="ARM-type_fold"/>
</dbReference>
<dbReference type="PANTHER" id="PTHR21356:SF1">
    <property type="entry name" value="ARMADILLO REPEAT-CONTAINING PROTEIN 2"/>
    <property type="match status" value="1"/>
</dbReference>
<reference evidence="2" key="1">
    <citation type="submission" date="2025-08" db="UniProtKB">
        <authorList>
            <consortium name="RefSeq"/>
        </authorList>
    </citation>
    <scope>IDENTIFICATION</scope>
</reference>
<protein>
    <submittedName>
        <fullName evidence="2">Armadillo repeat-containing protein 2-like</fullName>
    </submittedName>
</protein>
<dbReference type="GeneID" id="103355000"/>
<dbReference type="RefSeq" id="XP_008276857.1">
    <property type="nucleotide sequence ID" value="XM_008278635.1"/>
</dbReference>
<name>A0A9Y4JNS3_9TELE</name>
<sequence>MVNVAAAINNLSFYQEDGSPIRRHQLAIAKLMLKLVFSSSMDAMLEATRVYGNLSQSKEVREFIVQHKVHRFTVTLLDSKSAEMCFSACGVLINLTLDPPNRACLSLEGASAKLLDCLTDLGPGDWQLAGHVCQAMWNLTGGCSESLLEAQESEWLLEILTTYSDEEEALKWIEDEDERDFHRACWELQFLPVAQKLMKALQRPDPTA</sequence>
<dbReference type="SUPFAM" id="SSF48371">
    <property type="entry name" value="ARM repeat"/>
    <property type="match status" value="1"/>
</dbReference>
<proteinExistence type="predicted"/>
<dbReference type="InterPro" id="IPR038905">
    <property type="entry name" value="ARMC2"/>
</dbReference>
<accession>A0A9Y4JNS3</accession>
<dbReference type="PANTHER" id="PTHR21356">
    <property type="entry name" value="ARMADILLO REPEAT CONTAINING 2"/>
    <property type="match status" value="1"/>
</dbReference>
<gene>
    <name evidence="2" type="primary">LOC103355000</name>
</gene>
<dbReference type="GO" id="GO:0007288">
    <property type="term" value="P:sperm axoneme assembly"/>
    <property type="evidence" value="ECO:0007669"/>
    <property type="project" value="TreeGrafter"/>
</dbReference>
<dbReference type="Gene3D" id="1.25.10.10">
    <property type="entry name" value="Leucine-rich Repeat Variant"/>
    <property type="match status" value="1"/>
</dbReference>
<evidence type="ECO:0000313" key="2">
    <source>
        <dbReference type="RefSeq" id="XP_008276857.1"/>
    </source>
</evidence>